<comment type="caution">
    <text evidence="1">The sequence shown here is derived from an EMBL/GenBank/DDBJ whole genome shotgun (WGS) entry which is preliminary data.</text>
</comment>
<dbReference type="AlphaFoldDB" id="A0A1R3JCZ2"/>
<organism evidence="1 2">
    <name type="scientific">Corchorus olitorius</name>
    <dbReference type="NCBI Taxonomy" id="93759"/>
    <lineage>
        <taxon>Eukaryota</taxon>
        <taxon>Viridiplantae</taxon>
        <taxon>Streptophyta</taxon>
        <taxon>Embryophyta</taxon>
        <taxon>Tracheophyta</taxon>
        <taxon>Spermatophyta</taxon>
        <taxon>Magnoliopsida</taxon>
        <taxon>eudicotyledons</taxon>
        <taxon>Gunneridae</taxon>
        <taxon>Pentapetalae</taxon>
        <taxon>rosids</taxon>
        <taxon>malvids</taxon>
        <taxon>Malvales</taxon>
        <taxon>Malvaceae</taxon>
        <taxon>Grewioideae</taxon>
        <taxon>Apeibeae</taxon>
        <taxon>Corchorus</taxon>
    </lineage>
</organism>
<gene>
    <name evidence="1" type="ORF">COLO4_17382</name>
</gene>
<proteinExistence type="predicted"/>
<accession>A0A1R3JCZ2</accession>
<protein>
    <submittedName>
        <fullName evidence="1">Uncharacterized protein</fullName>
    </submittedName>
</protein>
<dbReference type="EMBL" id="AWUE01016334">
    <property type="protein sequence ID" value="OMO92702.1"/>
    <property type="molecule type" value="Genomic_DNA"/>
</dbReference>
<reference evidence="2" key="1">
    <citation type="submission" date="2013-09" db="EMBL/GenBank/DDBJ databases">
        <title>Corchorus olitorius genome sequencing.</title>
        <authorList>
            <person name="Alam M."/>
            <person name="Haque M.S."/>
            <person name="Islam M.S."/>
            <person name="Emdad E.M."/>
            <person name="Islam M.M."/>
            <person name="Ahmed B."/>
            <person name="Halim A."/>
            <person name="Hossen Q.M.M."/>
            <person name="Hossain M.Z."/>
            <person name="Ahmed R."/>
            <person name="Khan M.M."/>
            <person name="Islam R."/>
            <person name="Rashid M.M."/>
            <person name="Khan S.A."/>
            <person name="Rahman M.S."/>
            <person name="Alam M."/>
            <person name="Yahiya A.S."/>
            <person name="Khan M.S."/>
            <person name="Azam M.S."/>
            <person name="Haque T."/>
            <person name="Lashkar M.Z.H."/>
            <person name="Akhand A.I."/>
            <person name="Morshed G."/>
            <person name="Roy S."/>
            <person name="Uddin K.S."/>
            <person name="Rabeya T."/>
            <person name="Hossain A.S."/>
            <person name="Chowdhury A."/>
            <person name="Snigdha A.R."/>
            <person name="Mortoza M.S."/>
            <person name="Matin S.A."/>
            <person name="Hoque S.M.E."/>
            <person name="Islam M.K."/>
            <person name="Roy D.K."/>
            <person name="Haider R."/>
            <person name="Moosa M.M."/>
            <person name="Elias S.M."/>
            <person name="Hasan A.M."/>
            <person name="Jahan S."/>
            <person name="Shafiuddin M."/>
            <person name="Mahmood N."/>
            <person name="Shommy N.S."/>
        </authorList>
    </citation>
    <scope>NUCLEOTIDE SEQUENCE [LARGE SCALE GENOMIC DNA]</scope>
    <source>
        <strain evidence="2">cv. O-4</strain>
    </source>
</reference>
<evidence type="ECO:0000313" key="2">
    <source>
        <dbReference type="Proteomes" id="UP000187203"/>
    </source>
</evidence>
<name>A0A1R3JCZ2_9ROSI</name>
<sequence>MSAMNSASGLHIQERDEIYKFRCDRFSGLKPFLVPESDDSSPD</sequence>
<evidence type="ECO:0000313" key="1">
    <source>
        <dbReference type="EMBL" id="OMO92702.1"/>
    </source>
</evidence>
<keyword evidence="2" id="KW-1185">Reference proteome</keyword>
<dbReference type="Proteomes" id="UP000187203">
    <property type="component" value="Unassembled WGS sequence"/>
</dbReference>